<evidence type="ECO:0000313" key="2">
    <source>
        <dbReference type="EMBL" id="PKI45086.1"/>
    </source>
</evidence>
<keyword evidence="1" id="KW-0472">Membrane</keyword>
<dbReference type="Proteomes" id="UP000233551">
    <property type="component" value="Unassembled WGS sequence"/>
</dbReference>
<comment type="caution">
    <text evidence="2">The sequence shown here is derived from an EMBL/GenBank/DDBJ whole genome shotgun (WGS) entry which is preliminary data.</text>
</comment>
<sequence length="73" mass="8173">MRRRCRLISVGPVGQSDIRGPPPMPWLLTSLGRYWCILRLMVHLAAVTTSSGAILPLISIFNVWKNLGRKGMI</sequence>
<dbReference type="EMBL" id="PGOL01002778">
    <property type="protein sequence ID" value="PKI45086.1"/>
    <property type="molecule type" value="Genomic_DNA"/>
</dbReference>
<dbReference type="AlphaFoldDB" id="A0A2I0INV1"/>
<evidence type="ECO:0000313" key="3">
    <source>
        <dbReference type="Proteomes" id="UP000233551"/>
    </source>
</evidence>
<feature type="transmembrane region" description="Helical" evidence="1">
    <location>
        <begin position="40"/>
        <end position="64"/>
    </location>
</feature>
<evidence type="ECO:0000256" key="1">
    <source>
        <dbReference type="SAM" id="Phobius"/>
    </source>
</evidence>
<reference evidence="2 3" key="1">
    <citation type="submission" date="2017-11" db="EMBL/GenBank/DDBJ databases">
        <title>De-novo sequencing of pomegranate (Punica granatum L.) genome.</title>
        <authorList>
            <person name="Akparov Z."/>
            <person name="Amiraslanov A."/>
            <person name="Hajiyeva S."/>
            <person name="Abbasov M."/>
            <person name="Kaur K."/>
            <person name="Hamwieh A."/>
            <person name="Solovyev V."/>
            <person name="Salamov A."/>
            <person name="Braich B."/>
            <person name="Kosarev P."/>
            <person name="Mahmoud A."/>
            <person name="Hajiyev E."/>
            <person name="Babayeva S."/>
            <person name="Izzatullayeva V."/>
            <person name="Mammadov A."/>
            <person name="Mammadov A."/>
            <person name="Sharifova S."/>
            <person name="Ojaghi J."/>
            <person name="Eynullazada K."/>
            <person name="Bayramov B."/>
            <person name="Abdulazimova A."/>
            <person name="Shahmuradov I."/>
        </authorList>
    </citation>
    <scope>NUCLEOTIDE SEQUENCE [LARGE SCALE GENOMIC DNA]</scope>
    <source>
        <strain evidence="3">cv. AG2017</strain>
        <tissue evidence="2">Leaf</tissue>
    </source>
</reference>
<proteinExistence type="predicted"/>
<gene>
    <name evidence="2" type="ORF">CRG98_034470</name>
</gene>
<keyword evidence="1" id="KW-0812">Transmembrane</keyword>
<keyword evidence="1" id="KW-1133">Transmembrane helix</keyword>
<keyword evidence="3" id="KW-1185">Reference proteome</keyword>
<accession>A0A2I0INV1</accession>
<organism evidence="2 3">
    <name type="scientific">Punica granatum</name>
    <name type="common">Pomegranate</name>
    <dbReference type="NCBI Taxonomy" id="22663"/>
    <lineage>
        <taxon>Eukaryota</taxon>
        <taxon>Viridiplantae</taxon>
        <taxon>Streptophyta</taxon>
        <taxon>Embryophyta</taxon>
        <taxon>Tracheophyta</taxon>
        <taxon>Spermatophyta</taxon>
        <taxon>Magnoliopsida</taxon>
        <taxon>eudicotyledons</taxon>
        <taxon>Gunneridae</taxon>
        <taxon>Pentapetalae</taxon>
        <taxon>rosids</taxon>
        <taxon>malvids</taxon>
        <taxon>Myrtales</taxon>
        <taxon>Lythraceae</taxon>
        <taxon>Punica</taxon>
    </lineage>
</organism>
<protein>
    <submittedName>
        <fullName evidence="2">Uncharacterized protein</fullName>
    </submittedName>
</protein>
<name>A0A2I0INV1_PUNGR</name>